<dbReference type="InterPro" id="IPR036402">
    <property type="entry name" value="EF-Ts_dimer_sf"/>
</dbReference>
<dbReference type="Gene3D" id="3.30.479.20">
    <property type="entry name" value="Elongation factor Ts, dimerisation domain"/>
    <property type="match status" value="1"/>
</dbReference>
<dbReference type="InterPro" id="IPR001816">
    <property type="entry name" value="Transl_elong_EFTs/EF1B"/>
</dbReference>
<dbReference type="EMBL" id="CP056072">
    <property type="protein sequence ID" value="UVC50089.1"/>
    <property type="molecule type" value="Genomic_DNA"/>
</dbReference>
<dbReference type="Proteomes" id="UP000244811">
    <property type="component" value="Chromosome 4"/>
</dbReference>
<name>A0A976SJK7_THEOR</name>
<dbReference type="Gene3D" id="1.10.8.10">
    <property type="entry name" value="DNA helicase RuvA subunit, C-terminal domain"/>
    <property type="match status" value="1"/>
</dbReference>
<gene>
    <name evidence="1" type="ORF">MACK_003954</name>
</gene>
<proteinExistence type="predicted"/>
<accession>A0A976SJK7</accession>
<dbReference type="GO" id="GO:0005739">
    <property type="term" value="C:mitochondrion"/>
    <property type="evidence" value="ECO:0007669"/>
    <property type="project" value="GOC"/>
</dbReference>
<sequence>MNPKYTSIIRNQIKKYINTESRYLSTQIKPNQLEILKHLRRITNEGVTSCKRALIENNWDIKLATAHILGNQQTKNISFDENKLNYGRISVLSDKTGNKTVAVELKTDCDIVASTQLFETVARKLVTSVFEYLEDRSREKSEKNTHIVKISPSDLDSIPIQDSKEDTLRNLLNRTSSQFGKPLVVENIYVCEAKADEVIGSYTHKSVNSSTSKEIVGTRVGLVKLSHKEISKEHLKRVADLIALQAVGDPNYSSMEEFLSLNLLKYDQFKNVLSEVSKSLNVEWIEINPKATVREALESVKTQKISEIKIKAILYMNSGKNTILLNE</sequence>
<dbReference type="AlphaFoldDB" id="A0A976SJK7"/>
<dbReference type="GO" id="GO:0003746">
    <property type="term" value="F:translation elongation factor activity"/>
    <property type="evidence" value="ECO:0007669"/>
    <property type="project" value="InterPro"/>
</dbReference>
<reference evidence="1" key="1">
    <citation type="submission" date="2022-07" db="EMBL/GenBank/DDBJ databases">
        <title>Evaluation of T. orientalis genome assembly methods using nanopore sequencing and analysis of variation between genomes.</title>
        <authorList>
            <person name="Yam J."/>
            <person name="Micallef M.L."/>
            <person name="Liu M."/>
            <person name="Djordjevic S.P."/>
            <person name="Bogema D.R."/>
            <person name="Jenkins C."/>
        </authorList>
    </citation>
    <scope>NUCLEOTIDE SEQUENCE</scope>
    <source>
        <strain evidence="1">Goon Nure</strain>
    </source>
</reference>
<dbReference type="PANTHER" id="PTHR11741">
    <property type="entry name" value="ELONGATION FACTOR TS"/>
    <property type="match status" value="1"/>
</dbReference>
<evidence type="ECO:0000313" key="2">
    <source>
        <dbReference type="Proteomes" id="UP000244811"/>
    </source>
</evidence>
<dbReference type="PANTHER" id="PTHR11741:SF0">
    <property type="entry name" value="ELONGATION FACTOR TS, MITOCHONDRIAL"/>
    <property type="match status" value="1"/>
</dbReference>
<protein>
    <recommendedName>
        <fullName evidence="3">EF-TsMt</fullName>
    </recommendedName>
</protein>
<dbReference type="InterPro" id="IPR009060">
    <property type="entry name" value="UBA-like_sf"/>
</dbReference>
<evidence type="ECO:0000313" key="1">
    <source>
        <dbReference type="EMBL" id="UVC50089.1"/>
    </source>
</evidence>
<evidence type="ECO:0008006" key="3">
    <source>
        <dbReference type="Google" id="ProtNLM"/>
    </source>
</evidence>
<dbReference type="SUPFAM" id="SSF46934">
    <property type="entry name" value="UBA-like"/>
    <property type="match status" value="1"/>
</dbReference>
<dbReference type="GO" id="GO:0070125">
    <property type="term" value="P:mitochondrial translational elongation"/>
    <property type="evidence" value="ECO:0007669"/>
    <property type="project" value="TreeGrafter"/>
</dbReference>
<organism evidence="1 2">
    <name type="scientific">Theileria orientalis</name>
    <dbReference type="NCBI Taxonomy" id="68886"/>
    <lineage>
        <taxon>Eukaryota</taxon>
        <taxon>Sar</taxon>
        <taxon>Alveolata</taxon>
        <taxon>Apicomplexa</taxon>
        <taxon>Aconoidasida</taxon>
        <taxon>Piroplasmida</taxon>
        <taxon>Theileriidae</taxon>
        <taxon>Theileria</taxon>
    </lineage>
</organism>